<reference evidence="2 3" key="1">
    <citation type="journal article" date="2016" name="Nat. Commun.">
        <title>Thousands of microbial genomes shed light on interconnected biogeochemical processes in an aquifer system.</title>
        <authorList>
            <person name="Anantharaman K."/>
            <person name="Brown C.T."/>
            <person name="Hug L.A."/>
            <person name="Sharon I."/>
            <person name="Castelle C.J."/>
            <person name="Probst A.J."/>
            <person name="Thomas B.C."/>
            <person name="Singh A."/>
            <person name="Wilkins M.J."/>
            <person name="Karaoz U."/>
            <person name="Brodie E.L."/>
            <person name="Williams K.H."/>
            <person name="Hubbard S.S."/>
            <person name="Banfield J.F."/>
        </authorList>
    </citation>
    <scope>NUCLEOTIDE SEQUENCE [LARGE SCALE GENOMIC DNA]</scope>
</reference>
<evidence type="ECO:0000313" key="3">
    <source>
        <dbReference type="Proteomes" id="UP000177811"/>
    </source>
</evidence>
<dbReference type="PANTHER" id="PTHR42759">
    <property type="entry name" value="MOXR FAMILY PROTEIN"/>
    <property type="match status" value="1"/>
</dbReference>
<dbReference type="SUPFAM" id="SSF52540">
    <property type="entry name" value="P-loop containing nucleoside triphosphate hydrolases"/>
    <property type="match status" value="1"/>
</dbReference>
<comment type="caution">
    <text evidence="2">The sequence shown here is derived from an EMBL/GenBank/DDBJ whole genome shotgun (WGS) entry which is preliminary data.</text>
</comment>
<evidence type="ECO:0000313" key="2">
    <source>
        <dbReference type="EMBL" id="OHA01479.1"/>
    </source>
</evidence>
<sequence length="414" mass="45823">MAIHKDLARYMSLERDPTLHERHRNLIAAANRLLNGGCYEDGTPDPTRPGMRSVVVGPSLERVPLALVIGLFARGDSGPGFIAKVRKQVRGEVVEEVVPRAPSSVCGHVLIEGLPGGGKTLLAKTGAALSDLAFGRKQMTPDATPRDLGARRVQEGNEVHTYFGVVMLNNIVLADEINRATPKTQSALLEAMSEGQVTYEEGGNLITRYLKEPFIVLATQNPIEQGEGTYNLPAAQLDRFMFRILLDLPDEETIDAVLDLDHSNMVVRPLTTGAAILDARDFIATEVETPPRIKQYIKRLIMACYDPLQYREIFPDIRAELEGTNLVVLPPNSRAALHLRNCSQAIAAVDGCRVVDPYHVKKRFFEVVNHRFILNKNLRQRYNDLGGVQEFIRVLIKGDPKTGRKGILDVVPVD</sequence>
<proteinExistence type="predicted"/>
<accession>A0A1G2KSY1</accession>
<name>A0A1G2KSY1_9BACT</name>
<dbReference type="InterPro" id="IPR027417">
    <property type="entry name" value="P-loop_NTPase"/>
</dbReference>
<feature type="domain" description="ATPase AAA-3" evidence="1">
    <location>
        <begin position="108"/>
        <end position="242"/>
    </location>
</feature>
<dbReference type="InterPro" id="IPR050764">
    <property type="entry name" value="CbbQ/NirQ/NorQ/GpvN"/>
</dbReference>
<dbReference type="Gene3D" id="3.40.50.300">
    <property type="entry name" value="P-loop containing nucleotide triphosphate hydrolases"/>
    <property type="match status" value="1"/>
</dbReference>
<dbReference type="EMBL" id="MHQL01000062">
    <property type="protein sequence ID" value="OHA01479.1"/>
    <property type="molecule type" value="Genomic_DNA"/>
</dbReference>
<protein>
    <recommendedName>
        <fullName evidence="1">ATPase AAA-3 domain-containing protein</fullName>
    </recommendedName>
</protein>
<dbReference type="Proteomes" id="UP000177811">
    <property type="component" value="Unassembled WGS sequence"/>
</dbReference>
<dbReference type="AlphaFoldDB" id="A0A1G2KSY1"/>
<evidence type="ECO:0000259" key="1">
    <source>
        <dbReference type="Pfam" id="PF07726"/>
    </source>
</evidence>
<dbReference type="Pfam" id="PF07726">
    <property type="entry name" value="AAA_3"/>
    <property type="match status" value="1"/>
</dbReference>
<gene>
    <name evidence="2" type="ORF">A3C16_05535</name>
</gene>
<dbReference type="PANTHER" id="PTHR42759:SF1">
    <property type="entry name" value="MAGNESIUM-CHELATASE SUBUNIT CHLD"/>
    <property type="match status" value="1"/>
</dbReference>
<dbReference type="GO" id="GO:0005524">
    <property type="term" value="F:ATP binding"/>
    <property type="evidence" value="ECO:0007669"/>
    <property type="project" value="InterPro"/>
</dbReference>
<organism evidence="2 3">
    <name type="scientific">Candidatus Sungbacteria bacterium RIFCSPHIGHO2_02_FULL_51_29</name>
    <dbReference type="NCBI Taxonomy" id="1802273"/>
    <lineage>
        <taxon>Bacteria</taxon>
        <taxon>Candidatus Sungiibacteriota</taxon>
    </lineage>
</organism>
<dbReference type="GO" id="GO:0016887">
    <property type="term" value="F:ATP hydrolysis activity"/>
    <property type="evidence" value="ECO:0007669"/>
    <property type="project" value="InterPro"/>
</dbReference>
<dbReference type="InterPro" id="IPR011703">
    <property type="entry name" value="ATPase_AAA-3"/>
</dbReference>
<dbReference type="Gene3D" id="1.10.8.80">
    <property type="entry name" value="Magnesium chelatase subunit I, C-Terminal domain"/>
    <property type="match status" value="1"/>
</dbReference>